<proteinExistence type="predicted"/>
<evidence type="ECO:0000256" key="1">
    <source>
        <dbReference type="SAM" id="MobiDB-lite"/>
    </source>
</evidence>
<protein>
    <submittedName>
        <fullName evidence="2">Uncharacterized protein</fullName>
    </submittedName>
</protein>
<reference evidence="2 3" key="1">
    <citation type="submission" date="2016-07" db="EMBL/GenBank/DDBJ databases">
        <title>Draft genome of Streptomyces diastatochromogenes.</title>
        <authorList>
            <person name="Podduturi R."/>
            <person name="Lukassen M.B."/>
            <person name="Clausen N."/>
            <person name="Nielsen J.L."/>
            <person name="Jorgensen N.O."/>
        </authorList>
    </citation>
    <scope>NUCLEOTIDE SEQUENCE [LARGE SCALE GENOMIC DNA]</scope>
    <source>
        <strain evidence="2 3">DSM 40608</strain>
    </source>
</reference>
<dbReference type="AlphaFoldDB" id="A0A233S220"/>
<feature type="region of interest" description="Disordered" evidence="1">
    <location>
        <begin position="1"/>
        <end position="27"/>
    </location>
</feature>
<accession>A0A233S220</accession>
<evidence type="ECO:0000313" key="2">
    <source>
        <dbReference type="EMBL" id="OXY89633.1"/>
    </source>
</evidence>
<feature type="region of interest" description="Disordered" evidence="1">
    <location>
        <begin position="41"/>
        <end position="66"/>
    </location>
</feature>
<dbReference type="Proteomes" id="UP000215483">
    <property type="component" value="Unassembled WGS sequence"/>
</dbReference>
<feature type="compositionally biased region" description="Gly residues" evidence="1">
    <location>
        <begin position="10"/>
        <end position="21"/>
    </location>
</feature>
<name>A0A233S220_STRDA</name>
<evidence type="ECO:0000313" key="3">
    <source>
        <dbReference type="Proteomes" id="UP000215483"/>
    </source>
</evidence>
<comment type="caution">
    <text evidence="2">The sequence shown here is derived from an EMBL/GenBank/DDBJ whole genome shotgun (WGS) entry which is preliminary data.</text>
</comment>
<sequence>MNRLISGPETAGGTGEDGGVAGDDAPASFSSANRAWFTGGFAAPTEAQRGATPGRPSPSAGTRRARRTVARLVPSRSAMSWSDGRSCSYQTRHWPTRVAVCRLR</sequence>
<keyword evidence="3" id="KW-1185">Reference proteome</keyword>
<gene>
    <name evidence="2" type="ORF">BEK98_37065</name>
</gene>
<organism evidence="2 3">
    <name type="scientific">Streptomyces diastatochromogenes</name>
    <dbReference type="NCBI Taxonomy" id="42236"/>
    <lineage>
        <taxon>Bacteria</taxon>
        <taxon>Bacillati</taxon>
        <taxon>Actinomycetota</taxon>
        <taxon>Actinomycetes</taxon>
        <taxon>Kitasatosporales</taxon>
        <taxon>Streptomycetaceae</taxon>
        <taxon>Streptomyces</taxon>
    </lineage>
</organism>
<dbReference type="EMBL" id="MCGQ01000042">
    <property type="protein sequence ID" value="OXY89633.1"/>
    <property type="molecule type" value="Genomic_DNA"/>
</dbReference>